<evidence type="ECO:0000313" key="3">
    <source>
        <dbReference type="Proteomes" id="UP001302274"/>
    </source>
</evidence>
<protein>
    <recommendedName>
        <fullName evidence="1">Ppx/GppA phosphatase N-terminal domain-containing protein</fullName>
    </recommendedName>
</protein>
<accession>A0ABU5VTK3</accession>
<evidence type="ECO:0000313" key="2">
    <source>
        <dbReference type="EMBL" id="MEA9355694.1"/>
    </source>
</evidence>
<dbReference type="InterPro" id="IPR043129">
    <property type="entry name" value="ATPase_NBD"/>
</dbReference>
<evidence type="ECO:0000259" key="1">
    <source>
        <dbReference type="Pfam" id="PF02541"/>
    </source>
</evidence>
<dbReference type="Gene3D" id="3.30.420.40">
    <property type="match status" value="1"/>
</dbReference>
<dbReference type="RefSeq" id="WP_323575318.1">
    <property type="nucleotide sequence ID" value="NZ_JAYGJQ010000001.1"/>
</dbReference>
<dbReference type="Proteomes" id="UP001302274">
    <property type="component" value="Unassembled WGS sequence"/>
</dbReference>
<dbReference type="InterPro" id="IPR003695">
    <property type="entry name" value="Ppx_GppA_N"/>
</dbReference>
<organism evidence="2 3">
    <name type="scientific">Bacteriovorax antarcticus</name>
    <dbReference type="NCBI Taxonomy" id="3088717"/>
    <lineage>
        <taxon>Bacteria</taxon>
        <taxon>Pseudomonadati</taxon>
        <taxon>Bdellovibrionota</taxon>
        <taxon>Bacteriovoracia</taxon>
        <taxon>Bacteriovoracales</taxon>
        <taxon>Bacteriovoracaceae</taxon>
        <taxon>Bacteriovorax</taxon>
    </lineage>
</organism>
<name>A0ABU5VTK3_9BACT</name>
<proteinExistence type="predicted"/>
<reference evidence="2 3" key="1">
    <citation type="submission" date="2023-11" db="EMBL/GenBank/DDBJ databases">
        <title>A Novel Polar Bacteriovorax (B. antarcticus) Isolated from the Biocrust in Antarctica.</title>
        <authorList>
            <person name="Mun W."/>
            <person name="Choi S.Y."/>
            <person name="Mitchell R.J."/>
        </authorList>
    </citation>
    <scope>NUCLEOTIDE SEQUENCE [LARGE SCALE GENOMIC DNA]</scope>
    <source>
        <strain evidence="2 3">PP10</strain>
    </source>
</reference>
<comment type="caution">
    <text evidence="2">The sequence shown here is derived from an EMBL/GenBank/DDBJ whole genome shotgun (WGS) entry which is preliminary data.</text>
</comment>
<dbReference type="PANTHER" id="PTHR30005">
    <property type="entry name" value="EXOPOLYPHOSPHATASE"/>
    <property type="match status" value="1"/>
</dbReference>
<feature type="domain" description="Ppx/GppA phosphatase N-terminal" evidence="1">
    <location>
        <begin position="53"/>
        <end position="191"/>
    </location>
</feature>
<gene>
    <name evidence="2" type="ORF">SHI21_05765</name>
</gene>
<sequence>MKNYLYLVLFFTIFTSNELFAKNCQEVRMGLDIGSGSTKMMVAKVDFCTYKILEVLHQESQPVQFNEDLEKSADGNLSQAIIDKGFATLSGMIMKGKTFKPKRITGVATSVFRKSKNGVDVIKGYARRLKTRLEVISQEEEAMLGYLSVLSLMDEKIKQDKNIVVWDIGGGSMQMFSMDKNKKPHQYLGDLASVTFKNMVIEVLQLKSLENTTSPNPIGDKREQVIALARSYSKLHVPSDIKFDIKDRVVIGVGGVHGQSIKNQLQLKELKYTLDEVNQAGKTQSLKSDKELTGDYRSTDVTNLLLVQGFMEGLGIKEVKIVNATLLQGVMLK</sequence>
<dbReference type="SUPFAM" id="SSF53067">
    <property type="entry name" value="Actin-like ATPase domain"/>
    <property type="match status" value="2"/>
</dbReference>
<dbReference type="Gene3D" id="3.30.420.150">
    <property type="entry name" value="Exopolyphosphatase. Domain 2"/>
    <property type="match status" value="1"/>
</dbReference>
<keyword evidence="3" id="KW-1185">Reference proteome</keyword>
<dbReference type="PANTHER" id="PTHR30005:SF0">
    <property type="entry name" value="RETROGRADE REGULATION PROTEIN 2"/>
    <property type="match status" value="1"/>
</dbReference>
<dbReference type="Pfam" id="PF02541">
    <property type="entry name" value="Ppx-GppA"/>
    <property type="match status" value="1"/>
</dbReference>
<dbReference type="InterPro" id="IPR050273">
    <property type="entry name" value="GppA/Ppx_hydrolase"/>
</dbReference>
<dbReference type="EMBL" id="JAYGJQ010000001">
    <property type="protein sequence ID" value="MEA9355694.1"/>
    <property type="molecule type" value="Genomic_DNA"/>
</dbReference>